<organism evidence="1 2">
    <name type="scientific">Rubinisphaera italica</name>
    <dbReference type="NCBI Taxonomy" id="2527969"/>
    <lineage>
        <taxon>Bacteria</taxon>
        <taxon>Pseudomonadati</taxon>
        <taxon>Planctomycetota</taxon>
        <taxon>Planctomycetia</taxon>
        <taxon>Planctomycetales</taxon>
        <taxon>Planctomycetaceae</taxon>
        <taxon>Rubinisphaera</taxon>
    </lineage>
</organism>
<dbReference type="EMBL" id="SJPG01000001">
    <property type="protein sequence ID" value="TWT61537.1"/>
    <property type="molecule type" value="Genomic_DNA"/>
</dbReference>
<gene>
    <name evidence="1" type="ORF">Pan54_22730</name>
</gene>
<name>A0A5C5XEQ4_9PLAN</name>
<dbReference type="AlphaFoldDB" id="A0A5C5XEQ4"/>
<dbReference type="Proteomes" id="UP000316095">
    <property type="component" value="Unassembled WGS sequence"/>
</dbReference>
<evidence type="ECO:0000313" key="1">
    <source>
        <dbReference type="EMBL" id="TWT61537.1"/>
    </source>
</evidence>
<protein>
    <recommendedName>
        <fullName evidence="3">DUF1853 family protein</fullName>
    </recommendedName>
</protein>
<accession>A0A5C5XEQ4</accession>
<dbReference type="Pfam" id="PF08907">
    <property type="entry name" value="DUF1853"/>
    <property type="match status" value="1"/>
</dbReference>
<dbReference type="RefSeq" id="WP_146503514.1">
    <property type="nucleotide sequence ID" value="NZ_SJPG01000001.1"/>
</dbReference>
<proteinExistence type="predicted"/>
<evidence type="ECO:0008006" key="3">
    <source>
        <dbReference type="Google" id="ProtNLM"/>
    </source>
</evidence>
<comment type="caution">
    <text evidence="1">The sequence shown here is derived from an EMBL/GenBank/DDBJ whole genome shotgun (WGS) entry which is preliminary data.</text>
</comment>
<dbReference type="InterPro" id="IPR015003">
    <property type="entry name" value="DUF1853"/>
</dbReference>
<keyword evidence="2" id="KW-1185">Reference proteome</keyword>
<dbReference type="OrthoDB" id="378654at2"/>
<reference evidence="1 2" key="1">
    <citation type="submission" date="2019-02" db="EMBL/GenBank/DDBJ databases">
        <title>Deep-cultivation of Planctomycetes and their phenomic and genomic characterization uncovers novel biology.</title>
        <authorList>
            <person name="Wiegand S."/>
            <person name="Jogler M."/>
            <person name="Boedeker C."/>
            <person name="Pinto D."/>
            <person name="Vollmers J."/>
            <person name="Rivas-Marin E."/>
            <person name="Kohn T."/>
            <person name="Peeters S.H."/>
            <person name="Heuer A."/>
            <person name="Rast P."/>
            <person name="Oberbeckmann S."/>
            <person name="Bunk B."/>
            <person name="Jeske O."/>
            <person name="Meyerdierks A."/>
            <person name="Storesund J.E."/>
            <person name="Kallscheuer N."/>
            <person name="Luecker S."/>
            <person name="Lage O.M."/>
            <person name="Pohl T."/>
            <person name="Merkel B.J."/>
            <person name="Hornburger P."/>
            <person name="Mueller R.-W."/>
            <person name="Bruemmer F."/>
            <person name="Labrenz M."/>
            <person name="Spormann A.M."/>
            <person name="Op Den Camp H."/>
            <person name="Overmann J."/>
            <person name="Amann R."/>
            <person name="Jetten M.S.M."/>
            <person name="Mascher T."/>
            <person name="Medema M.H."/>
            <person name="Devos D.P."/>
            <person name="Kaster A.-K."/>
            <person name="Ovreas L."/>
            <person name="Rohde M."/>
            <person name="Galperin M.Y."/>
            <person name="Jogler C."/>
        </authorList>
    </citation>
    <scope>NUCLEOTIDE SEQUENCE [LARGE SCALE GENOMIC DNA]</scope>
    <source>
        <strain evidence="1 2">Pan54</strain>
    </source>
</reference>
<sequence>MDKHSKISDLLWVANSPSLIRNSVDDSLSLQKISNTDIDNLDHFLNQRFTHRVGGYFENLVQYWQVNLNECELLAHRWKILQESRTLGELDFIFRKPDRLTAHWEVAVKFYLYMPHMNVNGSNWIGPDSRDTFEKKINRIYQHQLEMSRYWPDPIDQRIPFVKGRIYYHPLEKRPSVLPQEMNPHHLKGLWLYHHQVEWLENKMWRFQLLEKPYWLSNIEYCKRTAIPDLLDFSEIHKKFKNHFWESDRPLHLTLLKESESGWHEVDKLFIVPNHWPTMMQS</sequence>
<evidence type="ECO:0000313" key="2">
    <source>
        <dbReference type="Proteomes" id="UP000316095"/>
    </source>
</evidence>